<evidence type="ECO:0000259" key="2">
    <source>
        <dbReference type="Pfam" id="PF07885"/>
    </source>
</evidence>
<dbReference type="Gene3D" id="1.10.287.70">
    <property type="match status" value="1"/>
</dbReference>
<keyword evidence="1" id="KW-0812">Transmembrane</keyword>
<dbReference type="Proteomes" id="UP001595914">
    <property type="component" value="Unassembled WGS sequence"/>
</dbReference>
<organism evidence="3 4">
    <name type="scientific">Rhodococcus kronopolitis</name>
    <dbReference type="NCBI Taxonomy" id="1460226"/>
    <lineage>
        <taxon>Bacteria</taxon>
        <taxon>Bacillati</taxon>
        <taxon>Actinomycetota</taxon>
        <taxon>Actinomycetes</taxon>
        <taxon>Mycobacteriales</taxon>
        <taxon>Nocardiaceae</taxon>
        <taxon>Rhodococcus</taxon>
    </lineage>
</organism>
<evidence type="ECO:0000313" key="4">
    <source>
        <dbReference type="Proteomes" id="UP001595914"/>
    </source>
</evidence>
<feature type="transmembrane region" description="Helical" evidence="1">
    <location>
        <begin position="120"/>
        <end position="137"/>
    </location>
</feature>
<proteinExistence type="predicted"/>
<keyword evidence="3" id="KW-0406">Ion transport</keyword>
<dbReference type="InterPro" id="IPR013099">
    <property type="entry name" value="K_chnl_dom"/>
</dbReference>
<dbReference type="GO" id="GO:0034220">
    <property type="term" value="P:monoatomic ion transmembrane transport"/>
    <property type="evidence" value="ECO:0007669"/>
    <property type="project" value="UniProtKB-KW"/>
</dbReference>
<dbReference type="RefSeq" id="WP_378413969.1">
    <property type="nucleotide sequence ID" value="NZ_JBHSFO010000001.1"/>
</dbReference>
<keyword evidence="3" id="KW-0407">Ion channel</keyword>
<keyword evidence="1" id="KW-0472">Membrane</keyword>
<accession>A0ABV9FNQ9</accession>
<reference evidence="4" key="1">
    <citation type="journal article" date="2019" name="Int. J. Syst. Evol. Microbiol.">
        <title>The Global Catalogue of Microorganisms (GCM) 10K type strain sequencing project: providing services to taxonomists for standard genome sequencing and annotation.</title>
        <authorList>
            <consortium name="The Broad Institute Genomics Platform"/>
            <consortium name="The Broad Institute Genome Sequencing Center for Infectious Disease"/>
            <person name="Wu L."/>
            <person name="Ma J."/>
        </authorList>
    </citation>
    <scope>NUCLEOTIDE SEQUENCE [LARGE SCALE GENOMIC DNA]</scope>
    <source>
        <strain evidence="4">CCUG 54520</strain>
    </source>
</reference>
<dbReference type="EMBL" id="JBHSFO010000001">
    <property type="protein sequence ID" value="MFC4602663.1"/>
    <property type="molecule type" value="Genomic_DNA"/>
</dbReference>
<protein>
    <submittedName>
        <fullName evidence="3">Potassium channel family protein</fullName>
    </submittedName>
</protein>
<dbReference type="SUPFAM" id="SSF81324">
    <property type="entry name" value="Voltage-gated potassium channels"/>
    <property type="match status" value="1"/>
</dbReference>
<dbReference type="Pfam" id="PF07885">
    <property type="entry name" value="Ion_trans_2"/>
    <property type="match status" value="1"/>
</dbReference>
<comment type="caution">
    <text evidence="3">The sequence shown here is derived from an EMBL/GenBank/DDBJ whole genome shotgun (WGS) entry which is preliminary data.</text>
</comment>
<feature type="transmembrane region" description="Helical" evidence="1">
    <location>
        <begin position="144"/>
        <end position="168"/>
    </location>
</feature>
<evidence type="ECO:0000313" key="3">
    <source>
        <dbReference type="EMBL" id="MFC4602663.1"/>
    </source>
</evidence>
<sequence length="179" mass="19192">MQAERFDTLPKAERRKLIRRAVLRPMVTAVGLVVAYFALPMQLESGAAWLGLLLGGSAVAALCVWQIWRIVQVPNPGLQAVEALALTVPAYLLSSAVLFYLMSVVTPGAFNEPLSRIDSLYFTLACFATVGFGDIAAHSETARAVVSAVMVGNLLLLAVGVRVIAAAVRLGRSRRELRG</sequence>
<keyword evidence="1" id="KW-1133">Transmembrane helix</keyword>
<evidence type="ECO:0000256" key="1">
    <source>
        <dbReference type="SAM" id="Phobius"/>
    </source>
</evidence>
<keyword evidence="3" id="KW-0813">Transport</keyword>
<name>A0ABV9FNQ9_9NOCA</name>
<keyword evidence="4" id="KW-1185">Reference proteome</keyword>
<feature type="transmembrane region" description="Helical" evidence="1">
    <location>
        <begin position="80"/>
        <end position="100"/>
    </location>
</feature>
<gene>
    <name evidence="3" type="ORF">ACFO6S_03040</name>
</gene>
<feature type="transmembrane region" description="Helical" evidence="1">
    <location>
        <begin position="47"/>
        <end position="68"/>
    </location>
</feature>
<feature type="domain" description="Potassium channel" evidence="2">
    <location>
        <begin position="91"/>
        <end position="168"/>
    </location>
</feature>
<feature type="transmembrane region" description="Helical" evidence="1">
    <location>
        <begin position="21"/>
        <end position="41"/>
    </location>
</feature>